<comment type="caution">
    <text evidence="2">The sequence shown here is derived from an EMBL/GenBank/DDBJ whole genome shotgun (WGS) entry which is preliminary data.</text>
</comment>
<dbReference type="AlphaFoldDB" id="A0A8X7W3C4"/>
<dbReference type="EMBL" id="JAAMPC010000003">
    <property type="protein sequence ID" value="KAG2322911.1"/>
    <property type="molecule type" value="Genomic_DNA"/>
</dbReference>
<keyword evidence="3" id="KW-1185">Reference proteome</keyword>
<accession>A0A8X7W3C4</accession>
<sequence length="141" mass="15149">MLEKRGLPVPSELKDLLIANEEKFRKEAEEVVVEVITERDLALLPSRSTSEVARRSLLLSSMASTITQTSLARPMATVVPGNWASASDRPFGTVSGPFGTVPGRPSRDDSTEEQEARVSDWEESGTAGIEDASSSDPSSEA</sequence>
<dbReference type="Proteomes" id="UP000886595">
    <property type="component" value="Unassembled WGS sequence"/>
</dbReference>
<evidence type="ECO:0000256" key="1">
    <source>
        <dbReference type="SAM" id="MobiDB-lite"/>
    </source>
</evidence>
<proteinExistence type="predicted"/>
<evidence type="ECO:0000313" key="3">
    <source>
        <dbReference type="Proteomes" id="UP000886595"/>
    </source>
</evidence>
<protein>
    <submittedName>
        <fullName evidence="2">Uncharacterized protein</fullName>
    </submittedName>
</protein>
<feature type="region of interest" description="Disordered" evidence="1">
    <location>
        <begin position="82"/>
        <end position="141"/>
    </location>
</feature>
<feature type="compositionally biased region" description="Basic and acidic residues" evidence="1">
    <location>
        <begin position="105"/>
        <end position="120"/>
    </location>
</feature>
<feature type="compositionally biased region" description="Low complexity" evidence="1">
    <location>
        <begin position="130"/>
        <end position="141"/>
    </location>
</feature>
<organism evidence="2 3">
    <name type="scientific">Brassica carinata</name>
    <name type="common">Ethiopian mustard</name>
    <name type="synonym">Abyssinian cabbage</name>
    <dbReference type="NCBI Taxonomy" id="52824"/>
    <lineage>
        <taxon>Eukaryota</taxon>
        <taxon>Viridiplantae</taxon>
        <taxon>Streptophyta</taxon>
        <taxon>Embryophyta</taxon>
        <taxon>Tracheophyta</taxon>
        <taxon>Spermatophyta</taxon>
        <taxon>Magnoliopsida</taxon>
        <taxon>eudicotyledons</taxon>
        <taxon>Gunneridae</taxon>
        <taxon>Pentapetalae</taxon>
        <taxon>rosids</taxon>
        <taxon>malvids</taxon>
        <taxon>Brassicales</taxon>
        <taxon>Brassicaceae</taxon>
        <taxon>Brassiceae</taxon>
        <taxon>Brassica</taxon>
    </lineage>
</organism>
<gene>
    <name evidence="2" type="ORF">Bca52824_016124</name>
</gene>
<name>A0A8X7W3C4_BRACI</name>
<evidence type="ECO:0000313" key="2">
    <source>
        <dbReference type="EMBL" id="KAG2322911.1"/>
    </source>
</evidence>
<reference evidence="2 3" key="1">
    <citation type="submission" date="2020-02" db="EMBL/GenBank/DDBJ databases">
        <authorList>
            <person name="Ma Q."/>
            <person name="Huang Y."/>
            <person name="Song X."/>
            <person name="Pei D."/>
        </authorList>
    </citation>
    <scope>NUCLEOTIDE SEQUENCE [LARGE SCALE GENOMIC DNA]</scope>
    <source>
        <strain evidence="2">Sxm20200214</strain>
        <tissue evidence="2">Leaf</tissue>
    </source>
</reference>